<dbReference type="InterPro" id="IPR015421">
    <property type="entry name" value="PyrdxlP-dep_Trfase_major"/>
</dbReference>
<dbReference type="Gene3D" id="3.90.1150.10">
    <property type="entry name" value="Aspartate Aminotransferase, domain 1"/>
    <property type="match status" value="1"/>
</dbReference>
<dbReference type="PANTHER" id="PTHR43510:SF1">
    <property type="entry name" value="AMINOTRANSFERASE FUNCTION, HYPOTHETICAL (EUROFUNG)"/>
    <property type="match status" value="1"/>
</dbReference>
<dbReference type="Gene3D" id="3.40.640.10">
    <property type="entry name" value="Type I PLP-dependent aspartate aminotransferase-like (Major domain)"/>
    <property type="match status" value="1"/>
</dbReference>
<dbReference type="InterPro" id="IPR015422">
    <property type="entry name" value="PyrdxlP-dep_Trfase_small"/>
</dbReference>
<dbReference type="Pfam" id="PF00155">
    <property type="entry name" value="Aminotran_1_2"/>
    <property type="match status" value="1"/>
</dbReference>
<dbReference type="SUPFAM" id="SSF53383">
    <property type="entry name" value="PLP-dependent transferases"/>
    <property type="match status" value="1"/>
</dbReference>
<evidence type="ECO:0000259" key="1">
    <source>
        <dbReference type="Pfam" id="PF00155"/>
    </source>
</evidence>
<feature type="domain" description="Aminotransferase class I/classII large" evidence="1">
    <location>
        <begin position="1"/>
        <end position="127"/>
    </location>
</feature>
<dbReference type="EMBL" id="BARU01035740">
    <property type="protein sequence ID" value="GAH83925.1"/>
    <property type="molecule type" value="Genomic_DNA"/>
</dbReference>
<dbReference type="GO" id="GO:0030170">
    <property type="term" value="F:pyridoxal phosphate binding"/>
    <property type="evidence" value="ECO:0007669"/>
    <property type="project" value="InterPro"/>
</dbReference>
<dbReference type="GO" id="GO:0003824">
    <property type="term" value="F:catalytic activity"/>
    <property type="evidence" value="ECO:0007669"/>
    <property type="project" value="InterPro"/>
</dbReference>
<feature type="non-terminal residue" evidence="2">
    <location>
        <position position="1"/>
    </location>
</feature>
<dbReference type="AlphaFoldDB" id="X1JR69"/>
<gene>
    <name evidence="2" type="ORF">S03H2_55895</name>
</gene>
<dbReference type="InterPro" id="IPR004838">
    <property type="entry name" value="NHTrfase_class1_PyrdxlP-BS"/>
</dbReference>
<sequence length="136" mass="15781">GVSKTLGLQGIRIGWMATQDRDILYKCLVLRENTSEIMNVLGEYIALAALKPDKYEKLLGEAKEEARRCWPIISDWIEQSEVFHWVNPKAGFLCFVKYDLDIGSEDFCKRLLAKPYRTLIQPGISYGFEKYILWWG</sequence>
<dbReference type="InterPro" id="IPR004839">
    <property type="entry name" value="Aminotransferase_I/II_large"/>
</dbReference>
<organism evidence="2">
    <name type="scientific">marine sediment metagenome</name>
    <dbReference type="NCBI Taxonomy" id="412755"/>
    <lineage>
        <taxon>unclassified sequences</taxon>
        <taxon>metagenomes</taxon>
        <taxon>ecological metagenomes</taxon>
    </lineage>
</organism>
<name>X1JR69_9ZZZZ</name>
<proteinExistence type="predicted"/>
<evidence type="ECO:0000313" key="2">
    <source>
        <dbReference type="EMBL" id="GAH83925.1"/>
    </source>
</evidence>
<protein>
    <recommendedName>
        <fullName evidence="1">Aminotransferase class I/classII large domain-containing protein</fullName>
    </recommendedName>
</protein>
<dbReference type="InterPro" id="IPR015424">
    <property type="entry name" value="PyrdxlP-dep_Trfase"/>
</dbReference>
<reference evidence="2" key="1">
    <citation type="journal article" date="2014" name="Front. Microbiol.">
        <title>High frequency of phylogenetically diverse reductive dehalogenase-homologous genes in deep subseafloor sedimentary metagenomes.</title>
        <authorList>
            <person name="Kawai M."/>
            <person name="Futagami T."/>
            <person name="Toyoda A."/>
            <person name="Takaki Y."/>
            <person name="Nishi S."/>
            <person name="Hori S."/>
            <person name="Arai W."/>
            <person name="Tsubouchi T."/>
            <person name="Morono Y."/>
            <person name="Uchiyama I."/>
            <person name="Ito T."/>
            <person name="Fujiyama A."/>
            <person name="Inagaki F."/>
            <person name="Takami H."/>
        </authorList>
    </citation>
    <scope>NUCLEOTIDE SEQUENCE</scope>
    <source>
        <strain evidence="2">Expedition CK06-06</strain>
    </source>
</reference>
<dbReference type="PANTHER" id="PTHR43510">
    <property type="entry name" value="AMINOTRANSFERASE FUNCTION, HYPOTHETICAL (EUROFUNG)"/>
    <property type="match status" value="1"/>
</dbReference>
<comment type="caution">
    <text evidence="2">The sequence shown here is derived from an EMBL/GenBank/DDBJ whole genome shotgun (WGS) entry which is preliminary data.</text>
</comment>
<accession>X1JR69</accession>
<dbReference type="PROSITE" id="PS00105">
    <property type="entry name" value="AA_TRANSFER_CLASS_1"/>
    <property type="match status" value="1"/>
</dbReference>